<keyword evidence="1" id="KW-0808">Transferase</keyword>
<proteinExistence type="predicted"/>
<keyword evidence="2" id="KW-1185">Reference proteome</keyword>
<comment type="caution">
    <text evidence="1">The sequence shown here is derived from an EMBL/GenBank/DDBJ whole genome shotgun (WGS) entry which is preliminary data.</text>
</comment>
<accession>A0A8X6SH51</accession>
<gene>
    <name evidence="1" type="primary">X975_12067</name>
    <name evidence="1" type="ORF">TNCV_4960971</name>
</gene>
<organism evidence="1 2">
    <name type="scientific">Trichonephila clavipes</name>
    <name type="common">Golden silk orbweaver</name>
    <name type="synonym">Nephila clavipes</name>
    <dbReference type="NCBI Taxonomy" id="2585209"/>
    <lineage>
        <taxon>Eukaryota</taxon>
        <taxon>Metazoa</taxon>
        <taxon>Ecdysozoa</taxon>
        <taxon>Arthropoda</taxon>
        <taxon>Chelicerata</taxon>
        <taxon>Arachnida</taxon>
        <taxon>Araneae</taxon>
        <taxon>Araneomorphae</taxon>
        <taxon>Entelegynae</taxon>
        <taxon>Araneoidea</taxon>
        <taxon>Nephilidae</taxon>
        <taxon>Trichonephila</taxon>
    </lineage>
</organism>
<dbReference type="AlphaFoldDB" id="A0A8X6SH51"/>
<protein>
    <submittedName>
        <fullName evidence="1">Reverse transcriptase domain-containing protein</fullName>
    </submittedName>
</protein>
<evidence type="ECO:0000313" key="1">
    <source>
        <dbReference type="EMBL" id="GFY13727.1"/>
    </source>
</evidence>
<reference evidence="1" key="1">
    <citation type="submission" date="2020-08" db="EMBL/GenBank/DDBJ databases">
        <title>Multicomponent nature underlies the extraordinary mechanical properties of spider dragline silk.</title>
        <authorList>
            <person name="Kono N."/>
            <person name="Nakamura H."/>
            <person name="Mori M."/>
            <person name="Yoshida Y."/>
            <person name="Ohtoshi R."/>
            <person name="Malay A.D."/>
            <person name="Moran D.A.P."/>
            <person name="Tomita M."/>
            <person name="Numata K."/>
            <person name="Arakawa K."/>
        </authorList>
    </citation>
    <scope>NUCLEOTIDE SEQUENCE</scope>
</reference>
<dbReference type="Proteomes" id="UP000887159">
    <property type="component" value="Unassembled WGS sequence"/>
</dbReference>
<name>A0A8X6SH51_TRICX</name>
<evidence type="ECO:0000313" key="2">
    <source>
        <dbReference type="Proteomes" id="UP000887159"/>
    </source>
</evidence>
<keyword evidence="1" id="KW-0695">RNA-directed DNA polymerase</keyword>
<dbReference type="EMBL" id="BMAU01021323">
    <property type="protein sequence ID" value="GFY13727.1"/>
    <property type="molecule type" value="Genomic_DNA"/>
</dbReference>
<dbReference type="PANTHER" id="PTHR37984">
    <property type="entry name" value="PROTEIN CBG26694"/>
    <property type="match status" value="1"/>
</dbReference>
<keyword evidence="1" id="KW-0548">Nucleotidyltransferase</keyword>
<dbReference type="GO" id="GO:0003964">
    <property type="term" value="F:RNA-directed DNA polymerase activity"/>
    <property type="evidence" value="ECO:0007669"/>
    <property type="project" value="UniProtKB-KW"/>
</dbReference>
<dbReference type="InterPro" id="IPR050951">
    <property type="entry name" value="Retrovirus_Pol_polyprotein"/>
</dbReference>
<dbReference type="PANTHER" id="PTHR37984:SF5">
    <property type="entry name" value="PROTEIN NYNRIN-LIKE"/>
    <property type="match status" value="1"/>
</dbReference>
<sequence length="265" mass="30738">MANNLPTIPAFEADTNPSESWRHWKEDYLEPLSIQLRNAVVECNYGESQDCMLQDKLIQLLLDKALQERLIRETSKKARELQEVVSECKTADNSQIQASVMNEKFTVSALKNFKNYQKQCINNQKIEFNCKQCGKKHEEKKCPAFGTKCRNCEGRNHWAKMCRTLSKQKNMAARRVNAMEENRENSDIVYIGELKSVNELDAKETNCVWYEQIFVNKNAVMFKLDTGSQVNVIPKSELLKWDEKPVVRNCKIAVLDYSDNRVPIF</sequence>